<evidence type="ECO:0000256" key="8">
    <source>
        <dbReference type="SAM" id="SignalP"/>
    </source>
</evidence>
<gene>
    <name evidence="10" type="ORF">IPP15_05755</name>
</gene>
<protein>
    <submittedName>
        <fullName evidence="10">TonB-dependent receptor</fullName>
    </submittedName>
</protein>
<comment type="subcellular location">
    <subcellularLocation>
        <location evidence="1 7">Cell outer membrane</location>
        <topology evidence="1 7">Multi-pass membrane protein</topology>
    </subcellularLocation>
</comment>
<feature type="domain" description="TonB-dependent receptor plug" evidence="9">
    <location>
        <begin position="76"/>
        <end position="160"/>
    </location>
</feature>
<dbReference type="InterPro" id="IPR036942">
    <property type="entry name" value="Beta-barrel_TonB_sf"/>
</dbReference>
<evidence type="ECO:0000256" key="7">
    <source>
        <dbReference type="PROSITE-ProRule" id="PRU01360"/>
    </source>
</evidence>
<dbReference type="InterPro" id="IPR039426">
    <property type="entry name" value="TonB-dep_rcpt-like"/>
</dbReference>
<comment type="similarity">
    <text evidence="7">Belongs to the TonB-dependent receptor family.</text>
</comment>
<dbReference type="PANTHER" id="PTHR30442:SF0">
    <property type="entry name" value="FE(3+) DICITRATE TRANSPORT PROTEIN FECA"/>
    <property type="match status" value="1"/>
</dbReference>
<dbReference type="InterPro" id="IPR012910">
    <property type="entry name" value="Plug_dom"/>
</dbReference>
<keyword evidence="5 7" id="KW-0472">Membrane</keyword>
<dbReference type="Gene3D" id="2.40.170.20">
    <property type="entry name" value="TonB-dependent receptor, beta-barrel domain"/>
    <property type="match status" value="1"/>
</dbReference>
<evidence type="ECO:0000259" key="9">
    <source>
        <dbReference type="Pfam" id="PF07715"/>
    </source>
</evidence>
<dbReference type="InterPro" id="IPR037066">
    <property type="entry name" value="Plug_dom_sf"/>
</dbReference>
<comment type="caution">
    <text evidence="10">The sequence shown here is derived from an EMBL/GenBank/DDBJ whole genome shotgun (WGS) entry which is preliminary data.</text>
</comment>
<organism evidence="10 11">
    <name type="scientific">Candidatus Opimibacter skivensis</name>
    <dbReference type="NCBI Taxonomy" id="2982028"/>
    <lineage>
        <taxon>Bacteria</taxon>
        <taxon>Pseudomonadati</taxon>
        <taxon>Bacteroidota</taxon>
        <taxon>Saprospiria</taxon>
        <taxon>Saprospirales</taxon>
        <taxon>Saprospiraceae</taxon>
        <taxon>Candidatus Opimibacter</taxon>
    </lineage>
</organism>
<evidence type="ECO:0000256" key="2">
    <source>
        <dbReference type="ARBA" id="ARBA00022448"/>
    </source>
</evidence>
<sequence length="725" mass="81931">MKVFILSILLLTPFFIKAQSIEDTIPSKRLDNIIIKSYRVADLPTQLQDVHNTYLIGGRKTEVLPVSELSVNIAEKTGRQIFAKIPGAFIYDMDGSGNQVNIATRGLDPHRSWEFNVRQNGVMINTDIYGYPASHYSPPMEAIKNIEIIRGTASLQYGAEFGGMINYVTKAPDTTKTISFENLTSAGSFGLFSSFNALGGKVGKLTYYTYYQHRVSDGYRDNSRSDAQAQFASLKYDFSDKLSLRAEFGRSQYRYQIPGPLTDSMFYANPRQSTRSRNYYSPDIYVPSLTLNWNINPNTMLQWTVSGVYGNRSSVEFEGFADKVDVIDPVTLQFKPRAVNIDRYNSRTSEVRIIHHYQIGNLKNVVSTGLMYMNNNMHRLQQGKGTTGSDYDLSITGDWGRDLFYKSRNIAFSIENMIYLTPSFTVSPGFRYDRGKTDMIGYISYLDPADIPNRIDHNIPAFGINAQYRFKTNARIYGGISQAYRPVLFKDIIPGSTLERANKDLKDAFGYNAELGINGRMGDWMKYDVTLFRVLYQHRLGNLLLTDNNVNYIYKTNVGDSHTNGVEFYGEVMPVRSRTTYISVFTSTSFMKATYENATLAVGSENRDISGNEVESVPRWISRNGLNINYKSLRTTLQYSYVDKSFSDPTNQEIPTANGAKGLVPAYGIWDFNMSITFASRFVLKGSLNNIADKQYFTKRPLFYPGPGVWSSDGRSIVISLGVKI</sequence>
<keyword evidence="8" id="KW-0732">Signal</keyword>
<feature type="signal peptide" evidence="8">
    <location>
        <begin position="1"/>
        <end position="18"/>
    </location>
</feature>
<evidence type="ECO:0000256" key="1">
    <source>
        <dbReference type="ARBA" id="ARBA00004571"/>
    </source>
</evidence>
<dbReference type="Pfam" id="PF07715">
    <property type="entry name" value="Plug"/>
    <property type="match status" value="1"/>
</dbReference>
<evidence type="ECO:0000256" key="3">
    <source>
        <dbReference type="ARBA" id="ARBA00022452"/>
    </source>
</evidence>
<reference evidence="10 11" key="1">
    <citation type="submission" date="2020-10" db="EMBL/GenBank/DDBJ databases">
        <title>Connecting structure to function with the recovery of over 1000 high-quality activated sludge metagenome-assembled genomes encoding full-length rRNA genes using long-read sequencing.</title>
        <authorList>
            <person name="Singleton C.M."/>
            <person name="Petriglieri F."/>
            <person name="Kristensen J.M."/>
            <person name="Kirkegaard R.H."/>
            <person name="Michaelsen T.Y."/>
            <person name="Andersen M.H."/>
            <person name="Karst S.M."/>
            <person name="Dueholm M.S."/>
            <person name="Nielsen P.H."/>
            <person name="Albertsen M."/>
        </authorList>
    </citation>
    <scope>NUCLEOTIDE SEQUENCE [LARGE SCALE GENOMIC DNA]</scope>
    <source>
        <strain evidence="10">Ribe_18-Q3-R11-54_MAXAC.273</strain>
    </source>
</reference>
<dbReference type="GO" id="GO:0009279">
    <property type="term" value="C:cell outer membrane"/>
    <property type="evidence" value="ECO:0007669"/>
    <property type="project" value="UniProtKB-SubCell"/>
</dbReference>
<dbReference type="SUPFAM" id="SSF56935">
    <property type="entry name" value="Porins"/>
    <property type="match status" value="1"/>
</dbReference>
<keyword evidence="3 7" id="KW-1134">Transmembrane beta strand</keyword>
<dbReference type="AlphaFoldDB" id="A0A9D7SVZ8"/>
<keyword evidence="4 7" id="KW-0812">Transmembrane</keyword>
<accession>A0A9D7SVZ8</accession>
<dbReference type="Proteomes" id="UP000808337">
    <property type="component" value="Unassembled WGS sequence"/>
</dbReference>
<dbReference type="PANTHER" id="PTHR30442">
    <property type="entry name" value="IRON III DICITRATE TRANSPORT PROTEIN FECA"/>
    <property type="match status" value="1"/>
</dbReference>
<proteinExistence type="inferred from homology"/>
<evidence type="ECO:0000256" key="4">
    <source>
        <dbReference type="ARBA" id="ARBA00022692"/>
    </source>
</evidence>
<evidence type="ECO:0000256" key="5">
    <source>
        <dbReference type="ARBA" id="ARBA00023136"/>
    </source>
</evidence>
<keyword evidence="10" id="KW-0675">Receptor</keyword>
<evidence type="ECO:0000313" key="11">
    <source>
        <dbReference type="Proteomes" id="UP000808337"/>
    </source>
</evidence>
<evidence type="ECO:0000256" key="6">
    <source>
        <dbReference type="ARBA" id="ARBA00023237"/>
    </source>
</evidence>
<feature type="chain" id="PRO_5038867713" evidence="8">
    <location>
        <begin position="19"/>
        <end position="725"/>
    </location>
</feature>
<dbReference type="EMBL" id="JADKGY010000001">
    <property type="protein sequence ID" value="MBK9981919.1"/>
    <property type="molecule type" value="Genomic_DNA"/>
</dbReference>
<dbReference type="GO" id="GO:0033214">
    <property type="term" value="P:siderophore-iron import into cell"/>
    <property type="evidence" value="ECO:0007669"/>
    <property type="project" value="TreeGrafter"/>
</dbReference>
<evidence type="ECO:0000313" key="10">
    <source>
        <dbReference type="EMBL" id="MBK9981919.1"/>
    </source>
</evidence>
<dbReference type="PROSITE" id="PS52016">
    <property type="entry name" value="TONB_DEPENDENT_REC_3"/>
    <property type="match status" value="1"/>
</dbReference>
<name>A0A9D7SVZ8_9BACT</name>
<dbReference type="Gene3D" id="2.170.130.10">
    <property type="entry name" value="TonB-dependent receptor, plug domain"/>
    <property type="match status" value="1"/>
</dbReference>
<keyword evidence="6 7" id="KW-0998">Cell outer membrane</keyword>
<keyword evidence="2 7" id="KW-0813">Transport</keyword>